<evidence type="ECO:0000313" key="3">
    <source>
        <dbReference type="EMBL" id="OQR98038.1"/>
    </source>
</evidence>
<gene>
    <name evidence="3" type="ORF">ACHHYP_09261</name>
</gene>
<keyword evidence="4" id="KW-1185">Reference proteome</keyword>
<dbReference type="EMBL" id="JNBR01000091">
    <property type="protein sequence ID" value="OQR98038.1"/>
    <property type="molecule type" value="Genomic_DNA"/>
</dbReference>
<dbReference type="PANTHER" id="PTHR33946:SF4">
    <property type="entry name" value="COAGULATION FACTOR XI"/>
    <property type="match status" value="1"/>
</dbReference>
<dbReference type="EMBL" id="KM038732">
    <property type="protein sequence ID" value="AIG56193.1"/>
    <property type="molecule type" value="Genomic_DNA"/>
</dbReference>
<accession>A0A0A7CNV8</accession>
<keyword evidence="1" id="KW-0732">Signal</keyword>
<dbReference type="PANTHER" id="PTHR33946">
    <property type="match status" value="1"/>
</dbReference>
<feature type="signal peptide" evidence="1">
    <location>
        <begin position="1"/>
        <end position="20"/>
    </location>
</feature>
<dbReference type="OrthoDB" id="64132at2759"/>
<dbReference type="Proteomes" id="UP000243579">
    <property type="component" value="Unassembled WGS sequence"/>
</dbReference>
<name>A0A0A7CNV8_ACHHY</name>
<evidence type="ECO:0000313" key="2">
    <source>
        <dbReference type="EMBL" id="AIG56193.1"/>
    </source>
</evidence>
<evidence type="ECO:0000313" key="4">
    <source>
        <dbReference type="Proteomes" id="UP000243579"/>
    </source>
</evidence>
<dbReference type="STRING" id="1202772.A0A0A7CNV8"/>
<sequence>MVSVTTPSMTLLGAIALVAGQATVAPTTATPSAPSASPTKGPWAFKSVRTVQARVQADVPVWDAAHKEWVAVFPQNTVTFEQRYRAAMDTINTATVEGALFYVQTEGIDKAVQAANGCMRKSNMSYIWYYDIEVVQPVYSVAEFGQNTGYAPEYGPFIAMDNGMCTPTSGTTVPQGCMQFTGLAGNIALGNYIGGEPRTKHQYANYANNYWFSYPNSCFTKSFTAKTDACRNSPMQKGGLCPYGTKPDGINCTYSFSVLGYLSIDDLVGITSTVNPQTGKAFSNHMEFCKAGKYEWDFTTSTGLPFWADPLNVTANAARSAKMMDLYTAKVAAGVGEYANMKPFPKVSELVAQNPSCSDNSPYCAKQPHGCQRSLLGQICVPCSSASPSCKPPTRAFPALPVATTPPPVTDAAGNVVPMSTNLLGQAVPATSSASTVAFSATAAILVLALA</sequence>
<organism evidence="2">
    <name type="scientific">Achlya hypogyna</name>
    <name type="common">Oomycete</name>
    <name type="synonym">Protoachlya hypogyna</name>
    <dbReference type="NCBI Taxonomy" id="1202772"/>
    <lineage>
        <taxon>Eukaryota</taxon>
        <taxon>Sar</taxon>
        <taxon>Stramenopiles</taxon>
        <taxon>Oomycota</taxon>
        <taxon>Saprolegniomycetes</taxon>
        <taxon>Saprolegniales</taxon>
        <taxon>Achlyaceae</taxon>
        <taxon>Achlya</taxon>
    </lineage>
</organism>
<proteinExistence type="predicted"/>
<dbReference type="AlphaFoldDB" id="A0A0A7CNV8"/>
<evidence type="ECO:0000256" key="1">
    <source>
        <dbReference type="SAM" id="SignalP"/>
    </source>
</evidence>
<reference evidence="2 4" key="1">
    <citation type="journal article" date="2014" name="Genome Biol. Evol.">
        <title>The secreted proteins of Achlya hypogyna and Thraustotheca clavata identify the ancestral oomycete secretome and reveal gene acquisitions by horizontal gene transfer.</title>
        <authorList>
            <person name="Misner I."/>
            <person name="Blouin N."/>
            <person name="Leonard G."/>
            <person name="Richards T.A."/>
            <person name="Lane C.E."/>
        </authorList>
    </citation>
    <scope>NUCLEOTIDE SEQUENCE</scope>
    <source>
        <strain evidence="2 4">ATCC 48635</strain>
    </source>
</reference>
<feature type="chain" id="PRO_5002025970" evidence="1">
    <location>
        <begin position="21"/>
        <end position="451"/>
    </location>
</feature>
<protein>
    <submittedName>
        <fullName evidence="2">Secreted protein</fullName>
    </submittedName>
</protein>